<organism evidence="1 2">
    <name type="scientific">Aquimarina muelleri</name>
    <dbReference type="NCBI Taxonomy" id="279356"/>
    <lineage>
        <taxon>Bacteria</taxon>
        <taxon>Pseudomonadati</taxon>
        <taxon>Bacteroidota</taxon>
        <taxon>Flavobacteriia</taxon>
        <taxon>Flavobacteriales</taxon>
        <taxon>Flavobacteriaceae</taxon>
        <taxon>Aquimarina</taxon>
    </lineage>
</organism>
<dbReference type="AlphaFoldDB" id="A0A918N5F9"/>
<evidence type="ECO:0000313" key="2">
    <source>
        <dbReference type="Proteomes" id="UP000601108"/>
    </source>
</evidence>
<comment type="caution">
    <text evidence="1">The sequence shown here is derived from an EMBL/GenBank/DDBJ whole genome shotgun (WGS) entry which is preliminary data.</text>
</comment>
<gene>
    <name evidence="1" type="ORF">GCM10007384_33740</name>
</gene>
<dbReference type="EMBL" id="BMWS01000028">
    <property type="protein sequence ID" value="GGX29830.1"/>
    <property type="molecule type" value="Genomic_DNA"/>
</dbReference>
<keyword evidence="2" id="KW-1185">Reference proteome</keyword>
<sequence>MVIFIIFAMHITNFFMKQEELYQYMLAYLQEHEFSTKDQSNFITVMETLKPCNINTTSSKISNS</sequence>
<proteinExistence type="predicted"/>
<evidence type="ECO:0000313" key="1">
    <source>
        <dbReference type="EMBL" id="GGX29830.1"/>
    </source>
</evidence>
<protein>
    <submittedName>
        <fullName evidence="1">Uncharacterized protein</fullName>
    </submittedName>
</protein>
<reference evidence="1 2" key="1">
    <citation type="journal article" date="2014" name="Int. J. Syst. Evol. Microbiol.">
        <title>Complete genome sequence of Corynebacterium casei LMG S-19264T (=DSM 44701T), isolated from a smear-ripened cheese.</title>
        <authorList>
            <consortium name="US DOE Joint Genome Institute (JGI-PGF)"/>
            <person name="Walter F."/>
            <person name="Albersmeier A."/>
            <person name="Kalinowski J."/>
            <person name="Ruckert C."/>
        </authorList>
    </citation>
    <scope>NUCLEOTIDE SEQUENCE [LARGE SCALE GENOMIC DNA]</scope>
    <source>
        <strain evidence="1 2">KCTC 12285</strain>
    </source>
</reference>
<name>A0A918N5F9_9FLAO</name>
<dbReference type="Proteomes" id="UP000601108">
    <property type="component" value="Unassembled WGS sequence"/>
</dbReference>
<accession>A0A918N5F9</accession>